<organism evidence="1 2">
    <name type="scientific">Bauhinia variegata</name>
    <name type="common">Purple orchid tree</name>
    <name type="synonym">Phanera variegata</name>
    <dbReference type="NCBI Taxonomy" id="167791"/>
    <lineage>
        <taxon>Eukaryota</taxon>
        <taxon>Viridiplantae</taxon>
        <taxon>Streptophyta</taxon>
        <taxon>Embryophyta</taxon>
        <taxon>Tracheophyta</taxon>
        <taxon>Spermatophyta</taxon>
        <taxon>Magnoliopsida</taxon>
        <taxon>eudicotyledons</taxon>
        <taxon>Gunneridae</taxon>
        <taxon>Pentapetalae</taxon>
        <taxon>rosids</taxon>
        <taxon>fabids</taxon>
        <taxon>Fabales</taxon>
        <taxon>Fabaceae</taxon>
        <taxon>Cercidoideae</taxon>
        <taxon>Cercideae</taxon>
        <taxon>Bauhiniinae</taxon>
        <taxon>Bauhinia</taxon>
    </lineage>
</organism>
<dbReference type="Proteomes" id="UP000828941">
    <property type="component" value="Chromosome 1"/>
</dbReference>
<accession>A0ACB9Q8F5</accession>
<sequence length="512" mass="58144">MAFKVHLLSLLLLLSSLTIKEAAAASYGTSLNRSSFPVGFIFGTASSSYQYEGAAKKGGRGPSIWDTFTHKYPEKIADRSNGDVAVDEYHRYKEDVGIMKEMNLDAYRFSISWSRILPKGKLSGGVNQEGINYYNNLINELLANGIQPFVTLFHSDLPQTLEDEYGGLLSPHIVDDFRDYAELCFKEFGDRVKHWITLNEPWSVSRHGYAVGSAAPGRCSAWQNLNCTGGDSATEPYMVAHNQLLAHAAAVNVYRTKYQASQRGLIGITLVSDWMVPLSDRKSDQMAAERAVDFMFGWFMDPLTTGEYPSSMQSLVGNRLPKFSKGQSRLVKGSFDFIGVNYYTSNYAVNAPLSNARPSYITDALVNLTSKVQNTSIRYNYNSCTAASSWLFVYPKGFRDLLLYIKRKYNNPLIYITENGMDESNDPTISLEEALMDTYRIDYYYRHLYYLQTAIKDGVNVKGYFAWSLLDNFEWSLGYTVRFGINFVDYKNGFERHPKLSANWFRDFLKKY</sequence>
<keyword evidence="2" id="KW-1185">Reference proteome</keyword>
<name>A0ACB9Q8F5_BAUVA</name>
<reference evidence="1 2" key="1">
    <citation type="journal article" date="2022" name="DNA Res.">
        <title>Chromosomal-level genome assembly of the orchid tree Bauhinia variegata (Leguminosae; Cercidoideae) supports the allotetraploid origin hypothesis of Bauhinia.</title>
        <authorList>
            <person name="Zhong Y."/>
            <person name="Chen Y."/>
            <person name="Zheng D."/>
            <person name="Pang J."/>
            <person name="Liu Y."/>
            <person name="Luo S."/>
            <person name="Meng S."/>
            <person name="Qian L."/>
            <person name="Wei D."/>
            <person name="Dai S."/>
            <person name="Zhou R."/>
        </authorList>
    </citation>
    <scope>NUCLEOTIDE SEQUENCE [LARGE SCALE GENOMIC DNA]</scope>
    <source>
        <strain evidence="1">BV-YZ2020</strain>
    </source>
</reference>
<proteinExistence type="predicted"/>
<comment type="caution">
    <text evidence="1">The sequence shown here is derived from an EMBL/GenBank/DDBJ whole genome shotgun (WGS) entry which is preliminary data.</text>
</comment>
<gene>
    <name evidence="1" type="ORF">L6164_001081</name>
</gene>
<evidence type="ECO:0000313" key="2">
    <source>
        <dbReference type="Proteomes" id="UP000828941"/>
    </source>
</evidence>
<dbReference type="EMBL" id="CM039426">
    <property type="protein sequence ID" value="KAI4357112.1"/>
    <property type="molecule type" value="Genomic_DNA"/>
</dbReference>
<protein>
    <submittedName>
        <fullName evidence="1">Uncharacterized protein</fullName>
    </submittedName>
</protein>
<evidence type="ECO:0000313" key="1">
    <source>
        <dbReference type="EMBL" id="KAI4357112.1"/>
    </source>
</evidence>